<evidence type="ECO:0000256" key="3">
    <source>
        <dbReference type="ARBA" id="ARBA00022741"/>
    </source>
</evidence>
<name>A0A813PKH2_9BILA</name>
<feature type="compositionally biased region" description="Basic and acidic residues" evidence="8">
    <location>
        <begin position="86"/>
        <end position="100"/>
    </location>
</feature>
<proteinExistence type="inferred from homology"/>
<dbReference type="PANTHER" id="PTHR24347">
    <property type="entry name" value="SERINE/THREONINE-PROTEIN KINASE"/>
    <property type="match status" value="1"/>
</dbReference>
<comment type="catalytic activity">
    <reaction evidence="5">
        <text>L-threonyl-[protein] + ATP = O-phospho-L-threonyl-[protein] + ADP + H(+)</text>
        <dbReference type="Rhea" id="RHEA:46608"/>
        <dbReference type="Rhea" id="RHEA-COMP:11060"/>
        <dbReference type="Rhea" id="RHEA-COMP:11605"/>
        <dbReference type="ChEBI" id="CHEBI:15378"/>
        <dbReference type="ChEBI" id="CHEBI:30013"/>
        <dbReference type="ChEBI" id="CHEBI:30616"/>
        <dbReference type="ChEBI" id="CHEBI:61977"/>
        <dbReference type="ChEBI" id="CHEBI:456216"/>
        <dbReference type="EC" id="2.7.11.1"/>
    </reaction>
</comment>
<feature type="compositionally biased region" description="Polar residues" evidence="8">
    <location>
        <begin position="660"/>
        <end position="669"/>
    </location>
</feature>
<dbReference type="OrthoDB" id="1738954at2759"/>
<dbReference type="GO" id="GO:0004674">
    <property type="term" value="F:protein serine/threonine kinase activity"/>
    <property type="evidence" value="ECO:0007669"/>
    <property type="project" value="UniProtKB-EC"/>
</dbReference>
<dbReference type="Gene3D" id="3.30.200.20">
    <property type="entry name" value="Phosphorylase Kinase, domain 1"/>
    <property type="match status" value="1"/>
</dbReference>
<dbReference type="Gene3D" id="1.10.510.10">
    <property type="entry name" value="Transferase(Phosphotransferase) domain 1"/>
    <property type="match status" value="1"/>
</dbReference>
<evidence type="ECO:0000256" key="1">
    <source>
        <dbReference type="ARBA" id="ARBA00005354"/>
    </source>
</evidence>
<dbReference type="SMART" id="SM00220">
    <property type="entry name" value="S_TKc"/>
    <property type="match status" value="1"/>
</dbReference>
<feature type="binding site" evidence="7">
    <location>
        <position position="416"/>
    </location>
    <ligand>
        <name>ATP</name>
        <dbReference type="ChEBI" id="CHEBI:30616"/>
    </ligand>
</feature>
<feature type="domain" description="Doublecortin" evidence="10">
    <location>
        <begin position="239"/>
        <end position="321"/>
    </location>
</feature>
<reference evidence="11" key="1">
    <citation type="submission" date="2021-02" db="EMBL/GenBank/DDBJ databases">
        <authorList>
            <person name="Nowell W R."/>
        </authorList>
    </citation>
    <scope>NUCLEOTIDE SEQUENCE</scope>
    <source>
        <strain evidence="11">Ploen Becks lab</strain>
    </source>
</reference>
<protein>
    <recommendedName>
        <fullName evidence="2">non-specific serine/threonine protein kinase</fullName>
        <ecNumber evidence="2">2.7.11.1</ecNumber>
    </recommendedName>
</protein>
<dbReference type="PROSITE" id="PS50309">
    <property type="entry name" value="DC"/>
    <property type="match status" value="1"/>
</dbReference>
<dbReference type="InterPro" id="IPR000719">
    <property type="entry name" value="Prot_kinase_dom"/>
</dbReference>
<comment type="catalytic activity">
    <reaction evidence="6">
        <text>L-seryl-[protein] + ATP = O-phospho-L-seryl-[protein] + ADP + H(+)</text>
        <dbReference type="Rhea" id="RHEA:17989"/>
        <dbReference type="Rhea" id="RHEA-COMP:9863"/>
        <dbReference type="Rhea" id="RHEA-COMP:11604"/>
        <dbReference type="ChEBI" id="CHEBI:15378"/>
        <dbReference type="ChEBI" id="CHEBI:29999"/>
        <dbReference type="ChEBI" id="CHEBI:30616"/>
        <dbReference type="ChEBI" id="CHEBI:83421"/>
        <dbReference type="ChEBI" id="CHEBI:456216"/>
        <dbReference type="EC" id="2.7.11.1"/>
    </reaction>
</comment>
<comment type="similarity">
    <text evidence="1">Belongs to the protein kinase superfamily. CAMK Ser/Thr protein kinase family. CaMK subfamily.</text>
</comment>
<dbReference type="SUPFAM" id="SSF89837">
    <property type="entry name" value="Doublecortin (DC)"/>
    <property type="match status" value="1"/>
</dbReference>
<feature type="region of interest" description="Disordered" evidence="8">
    <location>
        <begin position="705"/>
        <end position="729"/>
    </location>
</feature>
<evidence type="ECO:0000256" key="8">
    <source>
        <dbReference type="SAM" id="MobiDB-lite"/>
    </source>
</evidence>
<sequence>MSLKDNETAKPAPLLNDQTGLNNQDDEEDLLDAEELSRKKKLVDNVKHDNPSPLSNAMVGSLSQESLNQEDSNDFVENDILKKFNSESEKKTSQQLDDKKRQVKSSNSKYSNSDIITEFVNIRSIKSPLNNKVMYPISADKFAQFESKLFDLIGLTGGNFKMDDTQNKKGINLDKTEVLNANFIPNMEVLSNKLEINSVNQIQLKKMNNRTSFNASRSDTDNGSLADDERTQNLYLKAKLVTLMLNESVRPRRACRVLLTKRNTSSLDNIINEIENIFKVDNIKKIFNLSGMQINDPIDMYYQDDIFMAVSNEKIHTKDFELDPEEIRLLYINEFMTTYSKLNPAKVLEKNALRTNVNRKKSKQTDNLIVDSKDLIEFMPQELLENYEIGQIIGEGNYSIVRECRDINTGIQFALKIVDLKRVSGKEATIENEVNILRTAKHPNIVKLVEDYKSDDFYYLVFEFYKAGDLLGTITKRKKFQEKDAASIIYSLAATLAHIHSLEIVHRDVKLDNIMVQQYSDGSKSLKLGDFGSATYVDGPLTEKCGSPVYVAPEILLEKEYRYEVDVWSLGVIAYILMCGYAPFEGQNDDETFELIKTKELNFVEEDWLHISPAAVDLIKKMLDRNQETRIKASDILIHPWFIKEEESKITEKSSEIDKNNVNSETSVHVTEKSEENTLELDKSKSKSNDSQLVLTQIRRSLNNYKSTNIQNNLEPKSNESKPKNKKIK</sequence>
<evidence type="ECO:0000256" key="5">
    <source>
        <dbReference type="ARBA" id="ARBA00047899"/>
    </source>
</evidence>
<dbReference type="InterPro" id="IPR008271">
    <property type="entry name" value="Ser/Thr_kinase_AS"/>
</dbReference>
<accession>A0A813PKH2</accession>
<dbReference type="PROSITE" id="PS00108">
    <property type="entry name" value="PROTEIN_KINASE_ST"/>
    <property type="match status" value="1"/>
</dbReference>
<feature type="domain" description="Protein kinase" evidence="9">
    <location>
        <begin position="387"/>
        <end position="642"/>
    </location>
</feature>
<dbReference type="PROSITE" id="PS00107">
    <property type="entry name" value="PROTEIN_KINASE_ATP"/>
    <property type="match status" value="1"/>
</dbReference>
<evidence type="ECO:0000259" key="10">
    <source>
        <dbReference type="PROSITE" id="PS50309"/>
    </source>
</evidence>
<evidence type="ECO:0000256" key="2">
    <source>
        <dbReference type="ARBA" id="ARBA00012513"/>
    </source>
</evidence>
<feature type="compositionally biased region" description="Basic and acidic residues" evidence="8">
    <location>
        <begin position="670"/>
        <end position="688"/>
    </location>
</feature>
<feature type="compositionally biased region" description="Acidic residues" evidence="8">
    <location>
        <begin position="24"/>
        <end position="34"/>
    </location>
</feature>
<feature type="region of interest" description="Disordered" evidence="8">
    <location>
        <begin position="86"/>
        <end position="107"/>
    </location>
</feature>
<dbReference type="Pfam" id="PF00069">
    <property type="entry name" value="Pkinase"/>
    <property type="match status" value="1"/>
</dbReference>
<dbReference type="GO" id="GO:0035556">
    <property type="term" value="P:intracellular signal transduction"/>
    <property type="evidence" value="ECO:0007669"/>
    <property type="project" value="InterPro"/>
</dbReference>
<dbReference type="FunFam" id="1.10.510.10:FF:000571">
    <property type="entry name" value="Maternal embryonic leucine zipper kinase"/>
    <property type="match status" value="1"/>
</dbReference>
<keyword evidence="3 7" id="KW-0547">Nucleotide-binding</keyword>
<evidence type="ECO:0000313" key="12">
    <source>
        <dbReference type="Proteomes" id="UP000663879"/>
    </source>
</evidence>
<dbReference type="SUPFAM" id="SSF56112">
    <property type="entry name" value="Protein kinase-like (PK-like)"/>
    <property type="match status" value="1"/>
</dbReference>
<dbReference type="PROSITE" id="PS50011">
    <property type="entry name" value="PROTEIN_KINASE_DOM"/>
    <property type="match status" value="1"/>
</dbReference>
<dbReference type="InterPro" id="IPR017441">
    <property type="entry name" value="Protein_kinase_ATP_BS"/>
</dbReference>
<keyword evidence="4 7" id="KW-0067">ATP-binding</keyword>
<dbReference type="AlphaFoldDB" id="A0A813PKH2"/>
<comment type="caution">
    <text evidence="11">The sequence shown here is derived from an EMBL/GenBank/DDBJ whole genome shotgun (WGS) entry which is preliminary data.</text>
</comment>
<dbReference type="EC" id="2.7.11.1" evidence="2"/>
<evidence type="ECO:0000259" key="9">
    <source>
        <dbReference type="PROSITE" id="PS50011"/>
    </source>
</evidence>
<organism evidence="11 12">
    <name type="scientific">Brachionus calyciflorus</name>
    <dbReference type="NCBI Taxonomy" id="104777"/>
    <lineage>
        <taxon>Eukaryota</taxon>
        <taxon>Metazoa</taxon>
        <taxon>Spiralia</taxon>
        <taxon>Gnathifera</taxon>
        <taxon>Rotifera</taxon>
        <taxon>Eurotatoria</taxon>
        <taxon>Monogononta</taxon>
        <taxon>Pseudotrocha</taxon>
        <taxon>Ploima</taxon>
        <taxon>Brachionidae</taxon>
        <taxon>Brachionus</taxon>
    </lineage>
</organism>
<keyword evidence="12" id="KW-1185">Reference proteome</keyword>
<gene>
    <name evidence="11" type="ORF">OXX778_LOCUS4111</name>
</gene>
<dbReference type="InterPro" id="IPR036572">
    <property type="entry name" value="Doublecortin_dom_sf"/>
</dbReference>
<evidence type="ECO:0000256" key="4">
    <source>
        <dbReference type="ARBA" id="ARBA00022840"/>
    </source>
</evidence>
<evidence type="ECO:0000256" key="6">
    <source>
        <dbReference type="ARBA" id="ARBA00048679"/>
    </source>
</evidence>
<evidence type="ECO:0000256" key="7">
    <source>
        <dbReference type="PROSITE-ProRule" id="PRU10141"/>
    </source>
</evidence>
<dbReference type="EMBL" id="CAJNOC010000392">
    <property type="protein sequence ID" value="CAF0754761.1"/>
    <property type="molecule type" value="Genomic_DNA"/>
</dbReference>
<dbReference type="InterPro" id="IPR003533">
    <property type="entry name" value="Doublecortin_dom"/>
</dbReference>
<dbReference type="GO" id="GO:0005524">
    <property type="term" value="F:ATP binding"/>
    <property type="evidence" value="ECO:0007669"/>
    <property type="project" value="UniProtKB-UniRule"/>
</dbReference>
<feature type="region of interest" description="Disordered" evidence="8">
    <location>
        <begin position="654"/>
        <end position="693"/>
    </location>
</feature>
<dbReference type="Gene3D" id="3.10.20.230">
    <property type="entry name" value="Doublecortin domain"/>
    <property type="match status" value="1"/>
</dbReference>
<dbReference type="Proteomes" id="UP000663879">
    <property type="component" value="Unassembled WGS sequence"/>
</dbReference>
<feature type="region of interest" description="Disordered" evidence="8">
    <location>
        <begin position="1"/>
        <end position="36"/>
    </location>
</feature>
<evidence type="ECO:0000313" key="11">
    <source>
        <dbReference type="EMBL" id="CAF0754761.1"/>
    </source>
</evidence>
<feature type="compositionally biased region" description="Polar residues" evidence="8">
    <location>
        <begin position="705"/>
        <end position="714"/>
    </location>
</feature>
<dbReference type="InterPro" id="IPR011009">
    <property type="entry name" value="Kinase-like_dom_sf"/>
</dbReference>